<accession>A0A978V3U4</accession>
<evidence type="ECO:0000256" key="1">
    <source>
        <dbReference type="ARBA" id="ARBA00004141"/>
    </source>
</evidence>
<dbReference type="InterPro" id="IPR006904">
    <property type="entry name" value="DUF716"/>
</dbReference>
<evidence type="ECO:0000313" key="8">
    <source>
        <dbReference type="Proteomes" id="UP000813462"/>
    </source>
</evidence>
<feature type="transmembrane region" description="Helical" evidence="6">
    <location>
        <begin position="103"/>
        <end position="122"/>
    </location>
</feature>
<feature type="transmembrane region" description="Helical" evidence="6">
    <location>
        <begin position="252"/>
        <end position="272"/>
    </location>
</feature>
<dbReference type="Proteomes" id="UP000813462">
    <property type="component" value="Unassembled WGS sequence"/>
</dbReference>
<gene>
    <name evidence="7" type="ORF">FEM48_Zijuj07G0094300</name>
</gene>
<evidence type="ECO:0000256" key="2">
    <source>
        <dbReference type="ARBA" id="ARBA00006948"/>
    </source>
</evidence>
<evidence type="ECO:0000313" key="7">
    <source>
        <dbReference type="EMBL" id="KAH7522027.1"/>
    </source>
</evidence>
<comment type="caution">
    <text evidence="7">The sequence shown here is derived from an EMBL/GenBank/DDBJ whole genome shotgun (WGS) entry which is preliminary data.</text>
</comment>
<feature type="transmembrane region" description="Helical" evidence="6">
    <location>
        <begin position="134"/>
        <end position="155"/>
    </location>
</feature>
<keyword evidence="5 6" id="KW-0472">Membrane</keyword>
<dbReference type="PANTHER" id="PTHR47830">
    <property type="entry name" value="OS11G0534100 PROTEIN"/>
    <property type="match status" value="1"/>
</dbReference>
<dbReference type="EMBL" id="JAEACU010000007">
    <property type="protein sequence ID" value="KAH7522027.1"/>
    <property type="molecule type" value="Genomic_DNA"/>
</dbReference>
<feature type="transmembrane region" description="Helical" evidence="6">
    <location>
        <begin position="187"/>
        <end position="205"/>
    </location>
</feature>
<comment type="similarity">
    <text evidence="2">Belongs to the TMEM45 family.</text>
</comment>
<sequence>MTNLEVLLLQKAKGSFWRYKYRHDSSTIAQDKDIRHSLHRLLRSSSLYLENPSIYRSKTWYFSEPRWKNLDLYALIVALPIASFSEIFIFLNFTGNPTYRFGFFQQSAVVFLFWVLILLIIFRENFNLLHINEGFVFVLVGISFLAEYSVIGKGITGLSGTVYELLGALALICAGCCMYLSIRPWSFFAEFLLSSGLIFKGTWILQTGLSLYTDVFALKGCQKISMVLTKEDADVRCDLEEDGLRGAALMKLLFIGHAIGVLVLSFVSFGLVSSKRRSRNGEAGGPLLAQLDSQTVFMRPNAELELE</sequence>
<keyword evidence="4 6" id="KW-1133">Transmembrane helix</keyword>
<protein>
    <submittedName>
        <fullName evidence="7">Uncharacterized protein</fullName>
    </submittedName>
</protein>
<dbReference type="GO" id="GO:0016020">
    <property type="term" value="C:membrane"/>
    <property type="evidence" value="ECO:0007669"/>
    <property type="project" value="UniProtKB-SubCell"/>
</dbReference>
<name>A0A978V3U4_ZIZJJ</name>
<keyword evidence="3 6" id="KW-0812">Transmembrane</keyword>
<dbReference type="PANTHER" id="PTHR47830:SF2">
    <property type="entry name" value="PROTEIN, PUTATIVE-RELATED"/>
    <property type="match status" value="1"/>
</dbReference>
<comment type="subcellular location">
    <subcellularLocation>
        <location evidence="1">Membrane</location>
        <topology evidence="1">Multi-pass membrane protein</topology>
    </subcellularLocation>
</comment>
<evidence type="ECO:0000256" key="5">
    <source>
        <dbReference type="ARBA" id="ARBA00023136"/>
    </source>
</evidence>
<feature type="transmembrane region" description="Helical" evidence="6">
    <location>
        <begin position="161"/>
        <end position="180"/>
    </location>
</feature>
<evidence type="ECO:0000256" key="4">
    <source>
        <dbReference type="ARBA" id="ARBA00022989"/>
    </source>
</evidence>
<feature type="transmembrane region" description="Helical" evidence="6">
    <location>
        <begin position="72"/>
        <end position="91"/>
    </location>
</feature>
<dbReference type="AlphaFoldDB" id="A0A978V3U4"/>
<evidence type="ECO:0000256" key="6">
    <source>
        <dbReference type="SAM" id="Phobius"/>
    </source>
</evidence>
<organism evidence="7 8">
    <name type="scientific">Ziziphus jujuba var. spinosa</name>
    <dbReference type="NCBI Taxonomy" id="714518"/>
    <lineage>
        <taxon>Eukaryota</taxon>
        <taxon>Viridiplantae</taxon>
        <taxon>Streptophyta</taxon>
        <taxon>Embryophyta</taxon>
        <taxon>Tracheophyta</taxon>
        <taxon>Spermatophyta</taxon>
        <taxon>Magnoliopsida</taxon>
        <taxon>eudicotyledons</taxon>
        <taxon>Gunneridae</taxon>
        <taxon>Pentapetalae</taxon>
        <taxon>rosids</taxon>
        <taxon>fabids</taxon>
        <taxon>Rosales</taxon>
        <taxon>Rhamnaceae</taxon>
        <taxon>Paliureae</taxon>
        <taxon>Ziziphus</taxon>
    </lineage>
</organism>
<reference evidence="7" key="1">
    <citation type="journal article" date="2021" name="Front. Plant Sci.">
        <title>Chromosome-Scale Genome Assembly for Chinese Sour Jujube and Insights Into Its Genome Evolution and Domestication Signature.</title>
        <authorList>
            <person name="Shen L.-Y."/>
            <person name="Luo H."/>
            <person name="Wang X.-L."/>
            <person name="Wang X.-M."/>
            <person name="Qiu X.-J."/>
            <person name="Liu H."/>
            <person name="Zhou S.-S."/>
            <person name="Jia K.-H."/>
            <person name="Nie S."/>
            <person name="Bao Y.-T."/>
            <person name="Zhang R.-G."/>
            <person name="Yun Q.-Z."/>
            <person name="Chai Y.-H."/>
            <person name="Lu J.-Y."/>
            <person name="Li Y."/>
            <person name="Zhao S.-W."/>
            <person name="Mao J.-F."/>
            <person name="Jia S.-G."/>
            <person name="Mao Y.-M."/>
        </authorList>
    </citation>
    <scope>NUCLEOTIDE SEQUENCE</scope>
    <source>
        <strain evidence="7">AT0</strain>
        <tissue evidence="7">Leaf</tissue>
    </source>
</reference>
<evidence type="ECO:0000256" key="3">
    <source>
        <dbReference type="ARBA" id="ARBA00022692"/>
    </source>
</evidence>
<proteinExistence type="inferred from homology"/>
<dbReference type="Pfam" id="PF04819">
    <property type="entry name" value="DUF716"/>
    <property type="match status" value="1"/>
</dbReference>